<dbReference type="EMBL" id="DTIY01000061">
    <property type="protein sequence ID" value="HGY39728.1"/>
    <property type="molecule type" value="Genomic_DNA"/>
</dbReference>
<dbReference type="SUPFAM" id="SSF53098">
    <property type="entry name" value="Ribonuclease H-like"/>
    <property type="match status" value="1"/>
</dbReference>
<proteinExistence type="predicted"/>
<dbReference type="GO" id="GO:0015074">
    <property type="term" value="P:DNA integration"/>
    <property type="evidence" value="ECO:0007669"/>
    <property type="project" value="InterPro"/>
</dbReference>
<organism evidence="3">
    <name type="scientific">Candidatus Caldatribacterium saccharofermentans</name>
    <dbReference type="NCBI Taxonomy" id="1454753"/>
    <lineage>
        <taxon>Bacteria</taxon>
        <taxon>Pseudomonadati</taxon>
        <taxon>Atribacterota</taxon>
        <taxon>Atribacteria</taxon>
        <taxon>Atribacterales</taxon>
        <taxon>Candidatus Caldatribacteriaceae</taxon>
        <taxon>Candidatus Caldatribacterium</taxon>
    </lineage>
</organism>
<evidence type="ECO:0000313" key="3">
    <source>
        <dbReference type="EMBL" id="HGY39728.1"/>
    </source>
</evidence>
<evidence type="ECO:0000256" key="1">
    <source>
        <dbReference type="SAM" id="MobiDB-lite"/>
    </source>
</evidence>
<feature type="region of interest" description="Disordered" evidence="1">
    <location>
        <begin position="19"/>
        <end position="39"/>
    </location>
</feature>
<accession>A0A7V4TYN7</accession>
<dbReference type="Pfam" id="PF13683">
    <property type="entry name" value="rve_3"/>
    <property type="match status" value="1"/>
</dbReference>
<name>A0A7V4TYN7_9BACT</name>
<evidence type="ECO:0000259" key="2">
    <source>
        <dbReference type="Pfam" id="PF13683"/>
    </source>
</evidence>
<dbReference type="AlphaFoldDB" id="A0A7V4TYN7"/>
<sequence length="139" mass="15984">MLTKDLILRWAYSSLHAQATESSQSVPRGTPKGTPFRPNQEVLEGVHATGSLRVLAGIRYQALRPSSKVPHIPEAVERLNRTFQEEFWCSDDEVDPKTMKFHPERWIKVYNRKRPHSSLGRGAPGKAERCWISWVSRMM</sequence>
<gene>
    <name evidence="3" type="ORF">ENW11_07990</name>
</gene>
<dbReference type="InterPro" id="IPR001584">
    <property type="entry name" value="Integrase_cat-core"/>
</dbReference>
<comment type="caution">
    <text evidence="3">The sequence shown here is derived from an EMBL/GenBank/DDBJ whole genome shotgun (WGS) entry which is preliminary data.</text>
</comment>
<protein>
    <recommendedName>
        <fullName evidence="2">Integrase catalytic domain-containing protein</fullName>
    </recommendedName>
</protein>
<dbReference type="InterPro" id="IPR012337">
    <property type="entry name" value="RNaseH-like_sf"/>
</dbReference>
<reference evidence="3" key="1">
    <citation type="journal article" date="2020" name="mSystems">
        <title>Genome- and Community-Level Interaction Insights into Carbon Utilization and Element Cycling Functions of Hydrothermarchaeota in Hydrothermal Sediment.</title>
        <authorList>
            <person name="Zhou Z."/>
            <person name="Liu Y."/>
            <person name="Xu W."/>
            <person name="Pan J."/>
            <person name="Luo Z.H."/>
            <person name="Li M."/>
        </authorList>
    </citation>
    <scope>NUCLEOTIDE SEQUENCE [LARGE SCALE GENOMIC DNA]</scope>
    <source>
        <strain evidence="3">SpSt-82</strain>
    </source>
</reference>
<feature type="domain" description="Integrase catalytic" evidence="2">
    <location>
        <begin position="75"/>
        <end position="124"/>
    </location>
</feature>